<dbReference type="AlphaFoldDB" id="A0A365TSE5"/>
<reference evidence="2" key="1">
    <citation type="submission" date="2018-06" db="EMBL/GenBank/DDBJ databases">
        <title>Whole genome sequencing of four bacterial strains from South Shetland trench revealing bio-synthetic gene clusters.</title>
        <authorList>
            <person name="Abdel-Mageed W.M."/>
            <person name="Lehri B."/>
            <person name="Jarmusch S."/>
            <person name="Miranda K."/>
            <person name="Goodfellow M."/>
            <person name="Jaspars M."/>
            <person name="Karlyshev A.V."/>
        </authorList>
    </citation>
    <scope>NUCLEOTIDE SEQUENCE [LARGE SCALE GENOMIC DNA]</scope>
    <source>
        <strain evidence="2">SST4</strain>
    </source>
</reference>
<sequence>MRDNALYFPYISVPKDRWTIKTLLYWDKLSSIVPMDHIDNPQQLTPFMQELVQEELVEQVFPAHHLYEIPDFEKCFIKLIEHRIKKNNLCLLSGHEYTQRSSSQGLLSTRKNWGKFLNS</sequence>
<gene>
    <name evidence="1" type="ORF">DQ400_06020</name>
</gene>
<name>A0A365TSE5_9GAMM</name>
<proteinExistence type="predicted"/>
<dbReference type="EMBL" id="QNTU01000002">
    <property type="protein sequence ID" value="RBI68912.1"/>
    <property type="molecule type" value="Genomic_DNA"/>
</dbReference>
<organism evidence="1 2">
    <name type="scientific">Vreelandella sulfidaeris</name>
    <dbReference type="NCBI Taxonomy" id="115553"/>
    <lineage>
        <taxon>Bacteria</taxon>
        <taxon>Pseudomonadati</taxon>
        <taxon>Pseudomonadota</taxon>
        <taxon>Gammaproteobacteria</taxon>
        <taxon>Oceanospirillales</taxon>
        <taxon>Halomonadaceae</taxon>
        <taxon>Vreelandella</taxon>
    </lineage>
</organism>
<keyword evidence="2" id="KW-1185">Reference proteome</keyword>
<accession>A0A365TSE5</accession>
<dbReference type="Proteomes" id="UP000252204">
    <property type="component" value="Unassembled WGS sequence"/>
</dbReference>
<protein>
    <submittedName>
        <fullName evidence="1">Uncharacterized protein</fullName>
    </submittedName>
</protein>
<evidence type="ECO:0000313" key="2">
    <source>
        <dbReference type="Proteomes" id="UP000252204"/>
    </source>
</evidence>
<comment type="caution">
    <text evidence="1">The sequence shown here is derived from an EMBL/GenBank/DDBJ whole genome shotgun (WGS) entry which is preliminary data.</text>
</comment>
<evidence type="ECO:0000313" key="1">
    <source>
        <dbReference type="EMBL" id="RBI68912.1"/>
    </source>
</evidence>